<reference evidence="3" key="1">
    <citation type="journal article" date="2019" name="Emerg. Microbes Infect.">
        <title>Comprehensive subspecies identification of 175 nontuberculous mycobacteria species based on 7547 genomic profiles.</title>
        <authorList>
            <person name="Matsumoto Y."/>
            <person name="Kinjo T."/>
            <person name="Motooka D."/>
            <person name="Nabeya D."/>
            <person name="Jung N."/>
            <person name="Uechi K."/>
            <person name="Horii T."/>
            <person name="Iida T."/>
            <person name="Fujita J."/>
            <person name="Nakamura S."/>
        </authorList>
    </citation>
    <scope>NUCLEOTIDE SEQUENCE [LARGE SCALE GENOMIC DNA]</scope>
    <source>
        <strain evidence="3">JCM 13671</strain>
    </source>
</reference>
<dbReference type="GO" id="GO:0016787">
    <property type="term" value="F:hydrolase activity"/>
    <property type="evidence" value="ECO:0007669"/>
    <property type="project" value="UniProtKB-KW"/>
</dbReference>
<dbReference type="InterPro" id="IPR038460">
    <property type="entry name" value="AcetylCoA_hyd_C_sf"/>
</dbReference>
<proteinExistence type="inferred from homology"/>
<dbReference type="Proteomes" id="UP000466931">
    <property type="component" value="Chromosome"/>
</dbReference>
<gene>
    <name evidence="3" type="ORF">MCNF_42380</name>
</gene>
<name>A0A7I7Y3G2_9MYCO</name>
<keyword evidence="4" id="KW-1185">Reference proteome</keyword>
<dbReference type="AlphaFoldDB" id="A0A7I7Y3G2"/>
<dbReference type="InterPro" id="IPR003702">
    <property type="entry name" value="ActCoA_hydro_N"/>
</dbReference>
<dbReference type="Gene3D" id="3.30.750.70">
    <property type="entry name" value="4-hydroxybutyrate coenzyme like domains"/>
    <property type="match status" value="1"/>
</dbReference>
<dbReference type="GO" id="GO:0008775">
    <property type="term" value="F:acetate CoA-transferase activity"/>
    <property type="evidence" value="ECO:0007669"/>
    <property type="project" value="InterPro"/>
</dbReference>
<accession>A0A7I7Y3G2</accession>
<keyword evidence="3" id="KW-0378">Hydrolase</keyword>
<dbReference type="GO" id="GO:0006083">
    <property type="term" value="P:acetate metabolic process"/>
    <property type="evidence" value="ECO:0007669"/>
    <property type="project" value="InterPro"/>
</dbReference>
<dbReference type="PANTHER" id="PTHR21432">
    <property type="entry name" value="ACETYL-COA HYDROLASE-RELATED"/>
    <property type="match status" value="1"/>
</dbReference>
<evidence type="ECO:0000313" key="3">
    <source>
        <dbReference type="EMBL" id="BBZ35633.1"/>
    </source>
</evidence>
<sequence length="411" mass="43136">MTELNIAEYLRPGDRVLVGQGVAEPPLLVEKLIAAAGQIDRLTAFCGYSLSTAWATAPPQRPAITAYGVLGSLRKVHSGRLDIVAAHLSSIEDGIEHGYFPVDVVLIQVGPADADGFYDLGPSVDYGIVAAKRARVVLVEVNDRMPRTNSARRLHRSLVTAAIPASRPLLGSPARTPSPAEYAVAVKVATLVPDDAVIQLGAGAFAEAVAAHLQARRGLRVYTGLLGEWVVGLHRAKALAEGPAAVVTGVAVGGDDLYSYLDRNSAVEFATTKDITARIAAGLPGPFVAINSAVEVDVFGQLNAEFAGARYVGAVGGQVDYFRAAQRGSGGYSIAALAATTASGASRVVPRIDSAMVTSLKSDVDFVVTEWGVADLRVTSMSERVERMIEVAHPDHRDLLRGTVSSELAAH</sequence>
<dbReference type="Pfam" id="PF02550">
    <property type="entry name" value="AcetylCoA_hydro"/>
    <property type="match status" value="1"/>
</dbReference>
<dbReference type="OrthoDB" id="9801795at2"/>
<organism evidence="3 4">
    <name type="scientific">Mycolicibacterium confluentis</name>
    <dbReference type="NCBI Taxonomy" id="28047"/>
    <lineage>
        <taxon>Bacteria</taxon>
        <taxon>Bacillati</taxon>
        <taxon>Actinomycetota</taxon>
        <taxon>Actinomycetes</taxon>
        <taxon>Mycobacteriales</taxon>
        <taxon>Mycobacteriaceae</taxon>
        <taxon>Mycolicibacterium</taxon>
    </lineage>
</organism>
<dbReference type="PANTHER" id="PTHR21432:SF20">
    <property type="entry name" value="ACETYL-COA HYDROLASE"/>
    <property type="match status" value="1"/>
</dbReference>
<keyword evidence="2" id="KW-0808">Transferase</keyword>
<reference evidence="3" key="2">
    <citation type="submission" date="2020-02" db="EMBL/GenBank/DDBJ databases">
        <authorList>
            <person name="Matsumoto Y."/>
            <person name="Motooka D."/>
            <person name="Nakamura S."/>
        </authorList>
    </citation>
    <scope>NUCLEOTIDE SEQUENCE</scope>
    <source>
        <strain evidence="3">JCM 13671</strain>
    </source>
</reference>
<comment type="similarity">
    <text evidence="1">Belongs to the acetyl-CoA hydrolase/transferase family.</text>
</comment>
<dbReference type="InterPro" id="IPR026888">
    <property type="entry name" value="AcetylCoA_hyd_C"/>
</dbReference>
<dbReference type="Pfam" id="PF13336">
    <property type="entry name" value="AcetylCoA_hyd_C"/>
    <property type="match status" value="1"/>
</dbReference>
<dbReference type="Gene3D" id="3.40.1080.10">
    <property type="entry name" value="Glutaconate Coenzyme A-transferase"/>
    <property type="match status" value="1"/>
</dbReference>
<dbReference type="SUPFAM" id="SSF100950">
    <property type="entry name" value="NagB/RpiA/CoA transferase-like"/>
    <property type="match status" value="2"/>
</dbReference>
<dbReference type="InterPro" id="IPR037171">
    <property type="entry name" value="NagB/RpiA_transferase-like"/>
</dbReference>
<evidence type="ECO:0000313" key="4">
    <source>
        <dbReference type="Proteomes" id="UP000466931"/>
    </source>
</evidence>
<dbReference type="RefSeq" id="WP_085151707.1">
    <property type="nucleotide sequence ID" value="NZ_AP022612.1"/>
</dbReference>
<dbReference type="Gene3D" id="3.40.1080.20">
    <property type="entry name" value="Acetyl-CoA hydrolase/transferase C-terminal domain"/>
    <property type="match status" value="1"/>
</dbReference>
<protein>
    <submittedName>
        <fullName evidence="3">Acetyl-CoA hydrolase</fullName>
    </submittedName>
</protein>
<evidence type="ECO:0000256" key="2">
    <source>
        <dbReference type="ARBA" id="ARBA00022679"/>
    </source>
</evidence>
<dbReference type="InterPro" id="IPR046433">
    <property type="entry name" value="ActCoA_hydro"/>
</dbReference>
<dbReference type="EMBL" id="AP022612">
    <property type="protein sequence ID" value="BBZ35633.1"/>
    <property type="molecule type" value="Genomic_DNA"/>
</dbReference>
<evidence type="ECO:0000256" key="1">
    <source>
        <dbReference type="ARBA" id="ARBA00009632"/>
    </source>
</evidence>